<organism evidence="1">
    <name type="scientific">Satyrvirus sp</name>
    <dbReference type="NCBI Taxonomy" id="2487771"/>
    <lineage>
        <taxon>Viruses</taxon>
        <taxon>Varidnaviria</taxon>
        <taxon>Bamfordvirae</taxon>
        <taxon>Nucleocytoviricota</taxon>
        <taxon>Megaviricetes</taxon>
        <taxon>Imitervirales</taxon>
        <taxon>Mimiviridae</taxon>
        <taxon>Megamimivirinae</taxon>
    </lineage>
</organism>
<gene>
    <name evidence="1" type="ORF">Satyrvirus15_17</name>
</gene>
<accession>A0A3G5AE16</accession>
<proteinExistence type="predicted"/>
<name>A0A3G5AE16_9VIRU</name>
<protein>
    <submittedName>
        <fullName evidence="1">Uncharacterized protein</fullName>
    </submittedName>
</protein>
<evidence type="ECO:0000313" key="1">
    <source>
        <dbReference type="EMBL" id="AYV85420.1"/>
    </source>
</evidence>
<reference evidence="1" key="1">
    <citation type="submission" date="2018-10" db="EMBL/GenBank/DDBJ databases">
        <title>Hidden diversity of soil giant viruses.</title>
        <authorList>
            <person name="Schulz F."/>
            <person name="Alteio L."/>
            <person name="Goudeau D."/>
            <person name="Ryan E.M."/>
            <person name="Malmstrom R.R."/>
            <person name="Blanchard J."/>
            <person name="Woyke T."/>
        </authorList>
    </citation>
    <scope>NUCLEOTIDE SEQUENCE</scope>
    <source>
        <strain evidence="1">SAV1</strain>
    </source>
</reference>
<dbReference type="EMBL" id="MK072451">
    <property type="protein sequence ID" value="AYV85420.1"/>
    <property type="molecule type" value="Genomic_DNA"/>
</dbReference>
<sequence length="45" mass="5456">MNPEIKELVEFLEEEGLKYRIKSINNASYGYHKNDEWSEFIICFK</sequence>